<comment type="caution">
    <text evidence="2">The sequence shown here is derived from an EMBL/GenBank/DDBJ whole genome shotgun (WGS) entry which is preliminary data.</text>
</comment>
<dbReference type="Proteomes" id="UP000275408">
    <property type="component" value="Unassembled WGS sequence"/>
</dbReference>
<accession>A0A3M6V4C0</accession>
<organism evidence="2 3">
    <name type="scientific">Pocillopora damicornis</name>
    <name type="common">Cauliflower coral</name>
    <name type="synonym">Millepora damicornis</name>
    <dbReference type="NCBI Taxonomy" id="46731"/>
    <lineage>
        <taxon>Eukaryota</taxon>
        <taxon>Metazoa</taxon>
        <taxon>Cnidaria</taxon>
        <taxon>Anthozoa</taxon>
        <taxon>Hexacorallia</taxon>
        <taxon>Scleractinia</taxon>
        <taxon>Astrocoeniina</taxon>
        <taxon>Pocilloporidae</taxon>
        <taxon>Pocillopora</taxon>
    </lineage>
</organism>
<evidence type="ECO:0000313" key="3">
    <source>
        <dbReference type="Proteomes" id="UP000275408"/>
    </source>
</evidence>
<proteinExistence type="predicted"/>
<feature type="region of interest" description="Disordered" evidence="1">
    <location>
        <begin position="34"/>
        <end position="53"/>
    </location>
</feature>
<reference evidence="2 3" key="1">
    <citation type="journal article" date="2018" name="Sci. Rep.">
        <title>Comparative analysis of the Pocillopora damicornis genome highlights role of immune system in coral evolution.</title>
        <authorList>
            <person name="Cunning R."/>
            <person name="Bay R.A."/>
            <person name="Gillette P."/>
            <person name="Baker A.C."/>
            <person name="Traylor-Knowles N."/>
        </authorList>
    </citation>
    <scope>NUCLEOTIDE SEQUENCE [LARGE SCALE GENOMIC DNA]</scope>
    <source>
        <strain evidence="2">RSMAS</strain>
        <tissue evidence="2">Whole animal</tissue>
    </source>
</reference>
<evidence type="ECO:0000313" key="2">
    <source>
        <dbReference type="EMBL" id="RMX60786.1"/>
    </source>
</evidence>
<sequence>MQEDLSHPAGLPCSERDCPLPMCINSKVGKMKTDTDHRVANRKRRSHSASDTEDNMELWWQDLQSLGVLEQPADGSIDNITLFQDTHANAIQDDWNHRQDQPMPALQSCRLGYEKHLVGDQSQAKPLGAIHWLGDAIPRSPSVQRSSGLVKSIETYNRQLFSVSQPLATEQTEPSRSAFIALSHDSQVMIRAPLKATNSSSHPQMQYCANGGECGIMGFESSLLEGSNNNKPNVRSSLYEHFKARKFENACEIARKPSHRVNCTRKLFAILSLIFQALDDPCMAELEEHCVHVLQKALNEIWEAKCLSSGKLSS</sequence>
<name>A0A3M6V4C0_POCDA</name>
<evidence type="ECO:0000256" key="1">
    <source>
        <dbReference type="SAM" id="MobiDB-lite"/>
    </source>
</evidence>
<dbReference type="EMBL" id="RCHS01000112">
    <property type="protein sequence ID" value="RMX60786.1"/>
    <property type="molecule type" value="Genomic_DNA"/>
</dbReference>
<keyword evidence="3" id="KW-1185">Reference proteome</keyword>
<gene>
    <name evidence="2" type="ORF">pdam_00022523</name>
</gene>
<dbReference type="AlphaFoldDB" id="A0A3M6V4C0"/>
<protein>
    <submittedName>
        <fullName evidence="2">Uncharacterized protein</fullName>
    </submittedName>
</protein>